<dbReference type="EMBL" id="MCFH01000022">
    <property type="protein sequence ID" value="ORX49944.1"/>
    <property type="molecule type" value="Genomic_DNA"/>
</dbReference>
<organism evidence="2 3">
    <name type="scientific">Piromyces finnis</name>
    <dbReference type="NCBI Taxonomy" id="1754191"/>
    <lineage>
        <taxon>Eukaryota</taxon>
        <taxon>Fungi</taxon>
        <taxon>Fungi incertae sedis</taxon>
        <taxon>Chytridiomycota</taxon>
        <taxon>Chytridiomycota incertae sedis</taxon>
        <taxon>Neocallimastigomycetes</taxon>
        <taxon>Neocallimastigales</taxon>
        <taxon>Neocallimastigaceae</taxon>
        <taxon>Piromyces</taxon>
    </lineage>
</organism>
<proteinExistence type="predicted"/>
<dbReference type="STRING" id="1754191.A0A1Y1V8I9"/>
<keyword evidence="3" id="KW-1185">Reference proteome</keyword>
<feature type="compositionally biased region" description="Acidic residues" evidence="1">
    <location>
        <begin position="438"/>
        <end position="464"/>
    </location>
</feature>
<reference evidence="2 3" key="1">
    <citation type="submission" date="2016-08" db="EMBL/GenBank/DDBJ databases">
        <title>Genomes of anaerobic fungi encode conserved fungal cellulosomes for biomass hydrolysis.</title>
        <authorList>
            <consortium name="DOE Joint Genome Institute"/>
            <person name="Haitjema C.H."/>
            <person name="Gilmore S.P."/>
            <person name="Henske J.K."/>
            <person name="Solomon K.V."/>
            <person name="De Groot R."/>
            <person name="Kuo A."/>
            <person name="Mondo S.J."/>
            <person name="Salamov A.A."/>
            <person name="Labutti K."/>
            <person name="Zhao Z."/>
            <person name="Chiniquy J."/>
            <person name="Barry K."/>
            <person name="Brewer H.M."/>
            <person name="Purvine S.O."/>
            <person name="Wright A.T."/>
            <person name="Boxma B."/>
            <person name="Van Alen T."/>
            <person name="Hackstein J.H."/>
            <person name="Baker S.E."/>
            <person name="Grigoriev I.V."/>
            <person name="O'Malley M.A."/>
        </authorList>
    </citation>
    <scope>NUCLEOTIDE SEQUENCE [LARGE SCALE GENOMIC DNA]</scope>
    <source>
        <strain evidence="3">finn</strain>
    </source>
</reference>
<evidence type="ECO:0000256" key="1">
    <source>
        <dbReference type="SAM" id="MobiDB-lite"/>
    </source>
</evidence>
<dbReference type="Proteomes" id="UP000193719">
    <property type="component" value="Unassembled WGS sequence"/>
</dbReference>
<dbReference type="AlphaFoldDB" id="A0A1Y1V8I9"/>
<dbReference type="OrthoDB" id="9451547at2759"/>
<sequence length="866" mass="99369">MVNLNEDMKTMNTNNNNNNNNNINMNTLVDINNCITANIIYIELGGIRFMVDLAILRLFPESILITMFPTGIPLVNIKQQYKSLARLQQFFLKLVKVNIRSIENYPFDVNDFTNEEEFFVNPNLSPMDEMFILYINFDPNLFEFLYKYFCIKFTKMQYLKFVEQYEEGEANNIDMSDIQQIKNLFYITISQQIILVLREEIEFFVIPAVTLESSENQVEQTNSIVQLYNKDVCNLEFMHQLKNVCSQFLIDRKNVLVKLNNITEMEDVTKAHIYLEELAKIREDKSSSLSRFSIKGGSKQKRNYAILNTLNILTKIQGNSTWGYRARESNKTKINSIAMLLVNLPINPLNPNYEFGMEEEEEHYQPQPQQIPAQTSSTITDNSYNNNNNTNESLHYITTTTVDTTNNSMDKTNNSVEGLTKASATNENIKHELKAEIIPEEVEESVNQSDDNDDGDDDGDDESYEIPPRPLLLRPYGNNQSFIVLNDMADNSFDSHDHSRVLHHSKSSNNIDTGNYDGENTELFESHTDICEGSSYIFKSCNTLGNSRNSLPVPIQDSQFLYHSCLEVDGSRVDTDSFESIDNIESKLDIDNIDNIENKLEEIHMKCSDENSVILHSSIREIVRNPSKDEENLKIISYIQDEVSDIPHDSIILNNTTITATNTTVTTDIINSSPLANSDNEIIPIIVPSNDKPVSPSSTVATFDEQENGNEGVEQDINHHKVSSNNIIYNGTETEHTTDINITDSSYTTTDEMTNEIVMPEISNMVTQVEPEPEYNQEAMNNTLSILQPCRNFWWESVPLHLELPKNKYQITENLKLDVSDIKFSNIEVEDIKEQEYNIDDIEATLDFIDLKLWLRRQWTVEFCAV</sequence>
<name>A0A1Y1V8I9_9FUNG</name>
<protein>
    <submittedName>
        <fullName evidence="2">Uncharacterized protein</fullName>
    </submittedName>
</protein>
<gene>
    <name evidence="2" type="ORF">BCR36DRAFT_583552</name>
</gene>
<reference evidence="2 3" key="2">
    <citation type="submission" date="2016-08" db="EMBL/GenBank/DDBJ databases">
        <title>Pervasive Adenine N6-methylation of Active Genes in Fungi.</title>
        <authorList>
            <consortium name="DOE Joint Genome Institute"/>
            <person name="Mondo S.J."/>
            <person name="Dannebaum R.O."/>
            <person name="Kuo R.C."/>
            <person name="Labutti K."/>
            <person name="Haridas S."/>
            <person name="Kuo A."/>
            <person name="Salamov A."/>
            <person name="Ahrendt S.R."/>
            <person name="Lipzen A."/>
            <person name="Sullivan W."/>
            <person name="Andreopoulos W.B."/>
            <person name="Clum A."/>
            <person name="Lindquist E."/>
            <person name="Daum C."/>
            <person name="Ramamoorthy G.K."/>
            <person name="Gryganskyi A."/>
            <person name="Culley D."/>
            <person name="Magnuson J.K."/>
            <person name="James T.Y."/>
            <person name="O'Malley M.A."/>
            <person name="Stajich J.E."/>
            <person name="Spatafora J.W."/>
            <person name="Visel A."/>
            <person name="Grigoriev I.V."/>
        </authorList>
    </citation>
    <scope>NUCLEOTIDE SEQUENCE [LARGE SCALE GENOMIC DNA]</scope>
    <source>
        <strain evidence="3">finn</strain>
    </source>
</reference>
<comment type="caution">
    <text evidence="2">The sequence shown here is derived from an EMBL/GenBank/DDBJ whole genome shotgun (WGS) entry which is preliminary data.</text>
</comment>
<evidence type="ECO:0000313" key="3">
    <source>
        <dbReference type="Proteomes" id="UP000193719"/>
    </source>
</evidence>
<accession>A0A1Y1V8I9</accession>
<feature type="region of interest" description="Disordered" evidence="1">
    <location>
        <begin position="434"/>
        <end position="472"/>
    </location>
</feature>
<evidence type="ECO:0000313" key="2">
    <source>
        <dbReference type="EMBL" id="ORX49944.1"/>
    </source>
</evidence>